<name>A0A7X3MEI0_9FIRM</name>
<evidence type="ECO:0000313" key="5">
    <source>
        <dbReference type="EMBL" id="MXP74883.1"/>
    </source>
</evidence>
<dbReference type="PROSITE" id="PS50995">
    <property type="entry name" value="HTH_MARR_2"/>
    <property type="match status" value="1"/>
</dbReference>
<organism evidence="5 6">
    <name type="scientific">Sporofaciens musculi</name>
    <dbReference type="NCBI Taxonomy" id="2681861"/>
    <lineage>
        <taxon>Bacteria</taxon>
        <taxon>Bacillati</taxon>
        <taxon>Bacillota</taxon>
        <taxon>Clostridia</taxon>
        <taxon>Lachnospirales</taxon>
        <taxon>Lachnospiraceae</taxon>
        <taxon>Sporofaciens</taxon>
    </lineage>
</organism>
<dbReference type="PRINTS" id="PR00598">
    <property type="entry name" value="HTHMARR"/>
</dbReference>
<dbReference type="SUPFAM" id="SSF46785">
    <property type="entry name" value="Winged helix' DNA-binding domain"/>
    <property type="match status" value="1"/>
</dbReference>
<evidence type="ECO:0000256" key="3">
    <source>
        <dbReference type="ARBA" id="ARBA00023163"/>
    </source>
</evidence>
<dbReference type="PANTHER" id="PTHR42756">
    <property type="entry name" value="TRANSCRIPTIONAL REGULATOR, MARR"/>
    <property type="match status" value="1"/>
</dbReference>
<gene>
    <name evidence="5" type="ORF">GN277_05640</name>
</gene>
<dbReference type="GO" id="GO:0003700">
    <property type="term" value="F:DNA-binding transcription factor activity"/>
    <property type="evidence" value="ECO:0007669"/>
    <property type="project" value="InterPro"/>
</dbReference>
<evidence type="ECO:0000313" key="6">
    <source>
        <dbReference type="Proteomes" id="UP000460412"/>
    </source>
</evidence>
<dbReference type="AlphaFoldDB" id="A0A7X3MEI0"/>
<dbReference type="InterPro" id="IPR000835">
    <property type="entry name" value="HTH_MarR-typ"/>
</dbReference>
<protein>
    <submittedName>
        <fullName evidence="5">MarR family transcriptional regulator</fullName>
    </submittedName>
</protein>
<dbReference type="GO" id="GO:0003677">
    <property type="term" value="F:DNA binding"/>
    <property type="evidence" value="ECO:0007669"/>
    <property type="project" value="UniProtKB-KW"/>
</dbReference>
<feature type="domain" description="HTH marR-type" evidence="4">
    <location>
        <begin position="5"/>
        <end position="142"/>
    </location>
</feature>
<dbReference type="SMART" id="SM00347">
    <property type="entry name" value="HTH_MARR"/>
    <property type="match status" value="1"/>
</dbReference>
<keyword evidence="6" id="KW-1185">Reference proteome</keyword>
<dbReference type="EMBL" id="WUQX01000001">
    <property type="protein sequence ID" value="MXP74883.1"/>
    <property type="molecule type" value="Genomic_DNA"/>
</dbReference>
<accession>A0A7X3MEI0</accession>
<keyword evidence="3" id="KW-0804">Transcription</keyword>
<dbReference type="Proteomes" id="UP000460412">
    <property type="component" value="Unassembled WGS sequence"/>
</dbReference>
<dbReference type="InterPro" id="IPR036390">
    <property type="entry name" value="WH_DNA-bd_sf"/>
</dbReference>
<comment type="caution">
    <text evidence="5">The sequence shown here is derived from an EMBL/GenBank/DDBJ whole genome shotgun (WGS) entry which is preliminary data.</text>
</comment>
<reference evidence="5 6" key="1">
    <citation type="submission" date="2019-12" db="EMBL/GenBank/DDBJ databases">
        <title>Sporaefaciens musculi gen. nov., sp. nov., a novel bacterium isolated from the caecum of an obese mouse.</title>
        <authorList>
            <person name="Rasmussen T.S."/>
            <person name="Streidl T."/>
            <person name="Hitch T.C.A."/>
            <person name="Wortmann E."/>
            <person name="Deptula P."/>
            <person name="Hansen M."/>
            <person name="Nielsen D.S."/>
            <person name="Clavel T."/>
            <person name="Vogensen F.K."/>
        </authorList>
    </citation>
    <scope>NUCLEOTIDE SEQUENCE [LARGE SCALE GENOMIC DNA]</scope>
    <source>
        <strain evidence="5 6">WCA-9-b2</strain>
    </source>
</reference>
<keyword evidence="2" id="KW-0238">DNA-binding</keyword>
<dbReference type="PANTHER" id="PTHR42756:SF1">
    <property type="entry name" value="TRANSCRIPTIONAL REPRESSOR OF EMRAB OPERON"/>
    <property type="match status" value="1"/>
</dbReference>
<keyword evidence="1" id="KW-0805">Transcription regulation</keyword>
<dbReference type="Pfam" id="PF12802">
    <property type="entry name" value="MarR_2"/>
    <property type="match status" value="1"/>
</dbReference>
<evidence type="ECO:0000256" key="1">
    <source>
        <dbReference type="ARBA" id="ARBA00023015"/>
    </source>
</evidence>
<evidence type="ECO:0000256" key="2">
    <source>
        <dbReference type="ARBA" id="ARBA00023125"/>
    </source>
</evidence>
<dbReference type="InterPro" id="IPR036388">
    <property type="entry name" value="WH-like_DNA-bd_sf"/>
</dbReference>
<sequence length="167" mass="19607">MRKREERIGFEIRRLDHMLARNLQARVKAAGIDEVTLMHGWIIRYLYTNRDKDVFQKDMEQYFSIGRSTVTNIIQLMEKKGFIVRQSVEYDARLKKVVLTEKGVRNHEMLENLIDHLDTSLVEGITDEELSVFYSVIEKLRENLNSQSIKECANDGKEEIDDPNFIA</sequence>
<dbReference type="RefSeq" id="WP_159750213.1">
    <property type="nucleotide sequence ID" value="NZ_CASSPE010000005.1"/>
</dbReference>
<evidence type="ECO:0000259" key="4">
    <source>
        <dbReference type="PROSITE" id="PS50995"/>
    </source>
</evidence>
<dbReference type="Gene3D" id="1.10.10.10">
    <property type="entry name" value="Winged helix-like DNA-binding domain superfamily/Winged helix DNA-binding domain"/>
    <property type="match status" value="1"/>
</dbReference>
<proteinExistence type="predicted"/>